<dbReference type="InterPro" id="IPR000866">
    <property type="entry name" value="AhpC/TSA"/>
</dbReference>
<evidence type="ECO:0000313" key="2">
    <source>
        <dbReference type="EMBL" id="SEM23698.1"/>
    </source>
</evidence>
<dbReference type="STRING" id="43775.SAMN04489760_107109"/>
<gene>
    <name evidence="2" type="ORF">SAMN04489760_107109</name>
</gene>
<dbReference type="Proteomes" id="UP000198744">
    <property type="component" value="Unassembled WGS sequence"/>
</dbReference>
<feature type="domain" description="Alkyl hydroperoxide reductase subunit C/ Thiol specific antioxidant" evidence="1">
    <location>
        <begin position="28"/>
        <end position="64"/>
    </location>
</feature>
<dbReference type="GO" id="GO:0016209">
    <property type="term" value="F:antioxidant activity"/>
    <property type="evidence" value="ECO:0007669"/>
    <property type="project" value="InterPro"/>
</dbReference>
<organism evidence="2 3">
    <name type="scientific">Syntrophus gentianae</name>
    <dbReference type="NCBI Taxonomy" id="43775"/>
    <lineage>
        <taxon>Bacteria</taxon>
        <taxon>Pseudomonadati</taxon>
        <taxon>Thermodesulfobacteriota</taxon>
        <taxon>Syntrophia</taxon>
        <taxon>Syntrophales</taxon>
        <taxon>Syntrophaceae</taxon>
        <taxon>Syntrophus</taxon>
    </lineage>
</organism>
<dbReference type="OrthoDB" id="9812811at2"/>
<sequence>MSPYNGPLQHFQGHPWEVFLMAAILKKGDQAPDFILTNQFGKTIKLGDFKGRKLIVYFYPRSDTTS</sequence>
<dbReference type="Gene3D" id="3.40.30.10">
    <property type="entry name" value="Glutaredoxin"/>
    <property type="match status" value="1"/>
</dbReference>
<dbReference type="GO" id="GO:0016491">
    <property type="term" value="F:oxidoreductase activity"/>
    <property type="evidence" value="ECO:0007669"/>
    <property type="project" value="InterPro"/>
</dbReference>
<evidence type="ECO:0000313" key="3">
    <source>
        <dbReference type="Proteomes" id="UP000198744"/>
    </source>
</evidence>
<keyword evidence="3" id="KW-1185">Reference proteome</keyword>
<evidence type="ECO:0000259" key="1">
    <source>
        <dbReference type="Pfam" id="PF00578"/>
    </source>
</evidence>
<accession>A0A1H7WRM1</accession>
<dbReference type="SUPFAM" id="SSF52833">
    <property type="entry name" value="Thioredoxin-like"/>
    <property type="match status" value="1"/>
</dbReference>
<dbReference type="InterPro" id="IPR036249">
    <property type="entry name" value="Thioredoxin-like_sf"/>
</dbReference>
<dbReference type="AlphaFoldDB" id="A0A1H7WRM1"/>
<name>A0A1H7WRM1_9BACT</name>
<dbReference type="EMBL" id="FOBS01000007">
    <property type="protein sequence ID" value="SEM23698.1"/>
    <property type="molecule type" value="Genomic_DNA"/>
</dbReference>
<dbReference type="Pfam" id="PF00578">
    <property type="entry name" value="AhpC-TSA"/>
    <property type="match status" value="1"/>
</dbReference>
<proteinExistence type="predicted"/>
<protein>
    <submittedName>
        <fullName evidence="2">Peroxiredoxin (Alkyl hydroperoxide reductase subunit C)</fullName>
    </submittedName>
</protein>
<reference evidence="2 3" key="1">
    <citation type="submission" date="2016-10" db="EMBL/GenBank/DDBJ databases">
        <authorList>
            <person name="de Groot N.N."/>
        </authorList>
    </citation>
    <scope>NUCLEOTIDE SEQUENCE [LARGE SCALE GENOMIC DNA]</scope>
    <source>
        <strain evidence="2 3">DSM 8423</strain>
    </source>
</reference>